<feature type="compositionally biased region" description="Low complexity" evidence="1">
    <location>
        <begin position="586"/>
        <end position="605"/>
    </location>
</feature>
<feature type="region of interest" description="Disordered" evidence="1">
    <location>
        <begin position="1"/>
        <end position="96"/>
    </location>
</feature>
<comment type="caution">
    <text evidence="2">The sequence shown here is derived from an EMBL/GenBank/DDBJ whole genome shotgun (WGS) entry which is preliminary data.</text>
</comment>
<keyword evidence="3" id="KW-1185">Reference proteome</keyword>
<feature type="compositionally biased region" description="Acidic residues" evidence="1">
    <location>
        <begin position="299"/>
        <end position="309"/>
    </location>
</feature>
<organism evidence="2 3">
    <name type="scientific">Rhypophila decipiens</name>
    <dbReference type="NCBI Taxonomy" id="261697"/>
    <lineage>
        <taxon>Eukaryota</taxon>
        <taxon>Fungi</taxon>
        <taxon>Dikarya</taxon>
        <taxon>Ascomycota</taxon>
        <taxon>Pezizomycotina</taxon>
        <taxon>Sordariomycetes</taxon>
        <taxon>Sordariomycetidae</taxon>
        <taxon>Sordariales</taxon>
        <taxon>Naviculisporaceae</taxon>
        <taxon>Rhypophila</taxon>
    </lineage>
</organism>
<evidence type="ECO:0008006" key="4">
    <source>
        <dbReference type="Google" id="ProtNLM"/>
    </source>
</evidence>
<feature type="region of interest" description="Disordered" evidence="1">
    <location>
        <begin position="532"/>
        <end position="563"/>
    </location>
</feature>
<reference evidence="2" key="1">
    <citation type="journal article" date="2023" name="Mol. Phylogenet. Evol.">
        <title>Genome-scale phylogeny and comparative genomics of the fungal order Sordariales.</title>
        <authorList>
            <person name="Hensen N."/>
            <person name="Bonometti L."/>
            <person name="Westerberg I."/>
            <person name="Brannstrom I.O."/>
            <person name="Guillou S."/>
            <person name="Cros-Aarteil S."/>
            <person name="Calhoun S."/>
            <person name="Haridas S."/>
            <person name="Kuo A."/>
            <person name="Mondo S."/>
            <person name="Pangilinan J."/>
            <person name="Riley R."/>
            <person name="LaButti K."/>
            <person name="Andreopoulos B."/>
            <person name="Lipzen A."/>
            <person name="Chen C."/>
            <person name="Yan M."/>
            <person name="Daum C."/>
            <person name="Ng V."/>
            <person name="Clum A."/>
            <person name="Steindorff A."/>
            <person name="Ohm R.A."/>
            <person name="Martin F."/>
            <person name="Silar P."/>
            <person name="Natvig D.O."/>
            <person name="Lalanne C."/>
            <person name="Gautier V."/>
            <person name="Ament-Velasquez S.L."/>
            <person name="Kruys A."/>
            <person name="Hutchinson M.I."/>
            <person name="Powell A.J."/>
            <person name="Barry K."/>
            <person name="Miller A.N."/>
            <person name="Grigoriev I.V."/>
            <person name="Debuchy R."/>
            <person name="Gladieux P."/>
            <person name="Hiltunen Thoren M."/>
            <person name="Johannesson H."/>
        </authorList>
    </citation>
    <scope>NUCLEOTIDE SEQUENCE</scope>
    <source>
        <strain evidence="2">PSN293</strain>
    </source>
</reference>
<feature type="region of interest" description="Disordered" evidence="1">
    <location>
        <begin position="166"/>
        <end position="187"/>
    </location>
</feature>
<feature type="compositionally biased region" description="Basic and acidic residues" evidence="1">
    <location>
        <begin position="34"/>
        <end position="47"/>
    </location>
</feature>
<protein>
    <recommendedName>
        <fullName evidence="4">C2H2-type domain-containing protein</fullName>
    </recommendedName>
</protein>
<feature type="compositionally biased region" description="Polar residues" evidence="1">
    <location>
        <begin position="532"/>
        <end position="545"/>
    </location>
</feature>
<feature type="compositionally biased region" description="Polar residues" evidence="1">
    <location>
        <begin position="10"/>
        <end position="22"/>
    </location>
</feature>
<dbReference type="Proteomes" id="UP001301769">
    <property type="component" value="Unassembled WGS sequence"/>
</dbReference>
<feature type="region of interest" description="Disordered" evidence="1">
    <location>
        <begin position="583"/>
        <end position="623"/>
    </location>
</feature>
<feature type="compositionally biased region" description="Low complexity" evidence="1">
    <location>
        <begin position="174"/>
        <end position="187"/>
    </location>
</feature>
<name>A0AAN6Y690_9PEZI</name>
<dbReference type="EMBL" id="MU858123">
    <property type="protein sequence ID" value="KAK4212670.1"/>
    <property type="molecule type" value="Genomic_DNA"/>
</dbReference>
<dbReference type="PANTHER" id="PTHR38166:SF1">
    <property type="entry name" value="C2H2-TYPE DOMAIN-CONTAINING PROTEIN"/>
    <property type="match status" value="1"/>
</dbReference>
<evidence type="ECO:0000313" key="2">
    <source>
        <dbReference type="EMBL" id="KAK4212670.1"/>
    </source>
</evidence>
<feature type="region of interest" description="Disordered" evidence="1">
    <location>
        <begin position="245"/>
        <end position="319"/>
    </location>
</feature>
<dbReference type="PANTHER" id="PTHR38166">
    <property type="entry name" value="C2H2-TYPE DOMAIN-CONTAINING PROTEIN-RELATED"/>
    <property type="match status" value="1"/>
</dbReference>
<sequence length="652" mass="72992">MIPFRPRVADQSNPSSQTNESMEPQKPLIENDNLLERVPPDDGHDSSDDASQVLISLGPLNDDAYGTRPAPPAPPSEAVPSSGGKSLSCPTENDIHDDNEMKERMKEDLLHMLFDHDNYNQDVRLRPLELQLASEDLEPNEGESGPLPWKFEFSWQSETLLFDGNTFSTRQSTGSPSDGSGAVVGGSSLASATGHTVQESMLSTGTTNTSSLELVCFLEGEIQRSMMERRQLLIDILEQHYFRAHPPQRSGGRKSSNRHSVIDTSSRPSSSKEHSRSMTVRRIAGTIRGKGITGNGNGGDEEDEEDGEPSEVTPQPSLNLDAAGPYYACPYLKWKPQKYNKCVLRFRTISHMIGHLEDRHFANRCPTCWISFATPNEMKMHRQKSCYGAAFAHPSSLEPDEITDEQWVQIKKRPERKYQSPESRWHHIFKILFPQSPPPRSVYCEGKHMNEVMDGLITYFQREGAKVLADLQDELSREDRRDHVLSSESRDEQSRAVLEGFISQAFTRISQAFPRIVSRYMSDEDSATEYCRQNDQNGRSESQVQAAGFTPVDRDSKTSAAKGKSVRFVEPNMDAYLFTLTEEETPTSTTQSSTSQSHHSSETSSFIPAEPPVDPKLPDGCDPDEYFAHFTMAGDYNTAEDTQMPIQARIPS</sequence>
<reference evidence="2" key="2">
    <citation type="submission" date="2023-05" db="EMBL/GenBank/DDBJ databases">
        <authorList>
            <consortium name="Lawrence Berkeley National Laboratory"/>
            <person name="Steindorff A."/>
            <person name="Hensen N."/>
            <person name="Bonometti L."/>
            <person name="Westerberg I."/>
            <person name="Brannstrom I.O."/>
            <person name="Guillou S."/>
            <person name="Cros-Aarteil S."/>
            <person name="Calhoun S."/>
            <person name="Haridas S."/>
            <person name="Kuo A."/>
            <person name="Mondo S."/>
            <person name="Pangilinan J."/>
            <person name="Riley R."/>
            <person name="Labutti K."/>
            <person name="Andreopoulos B."/>
            <person name="Lipzen A."/>
            <person name="Chen C."/>
            <person name="Yanf M."/>
            <person name="Daum C."/>
            <person name="Ng V."/>
            <person name="Clum A."/>
            <person name="Ohm R."/>
            <person name="Martin F."/>
            <person name="Silar P."/>
            <person name="Natvig D."/>
            <person name="Lalanne C."/>
            <person name="Gautier V."/>
            <person name="Ament-Velasquez S.L."/>
            <person name="Kruys A."/>
            <person name="Hutchinson M.I."/>
            <person name="Powell A.J."/>
            <person name="Barry K."/>
            <person name="Miller A.N."/>
            <person name="Grigoriev I.V."/>
            <person name="Debuchy R."/>
            <person name="Gladieux P."/>
            <person name="Thoren M.H."/>
            <person name="Johannesson H."/>
        </authorList>
    </citation>
    <scope>NUCLEOTIDE SEQUENCE</scope>
    <source>
        <strain evidence="2">PSN293</strain>
    </source>
</reference>
<dbReference type="AlphaFoldDB" id="A0AAN6Y690"/>
<gene>
    <name evidence="2" type="ORF">QBC37DRAFT_465307</name>
</gene>
<evidence type="ECO:0000313" key="3">
    <source>
        <dbReference type="Proteomes" id="UP001301769"/>
    </source>
</evidence>
<evidence type="ECO:0000256" key="1">
    <source>
        <dbReference type="SAM" id="MobiDB-lite"/>
    </source>
</evidence>
<accession>A0AAN6Y690</accession>
<proteinExistence type="predicted"/>